<feature type="domain" description="PH" evidence="2">
    <location>
        <begin position="471"/>
        <end position="556"/>
    </location>
</feature>
<dbReference type="InterPro" id="IPR011993">
    <property type="entry name" value="PH-like_dom_sf"/>
</dbReference>
<dbReference type="SUPFAM" id="SSF54236">
    <property type="entry name" value="Ubiquitin-like"/>
    <property type="match status" value="1"/>
</dbReference>
<feature type="region of interest" description="Disordered" evidence="1">
    <location>
        <begin position="608"/>
        <end position="632"/>
    </location>
</feature>
<protein>
    <recommendedName>
        <fullName evidence="2">PH domain-containing protein</fullName>
    </recommendedName>
</protein>
<dbReference type="Gene3D" id="2.30.29.30">
    <property type="entry name" value="Pleckstrin-homology domain (PH domain)/Phosphotyrosine-binding domain (PTB)"/>
    <property type="match status" value="1"/>
</dbReference>
<feature type="compositionally biased region" description="Low complexity" evidence="1">
    <location>
        <begin position="46"/>
        <end position="58"/>
    </location>
</feature>
<feature type="compositionally biased region" description="Basic and acidic residues" evidence="1">
    <location>
        <begin position="214"/>
        <end position="241"/>
    </location>
</feature>
<feature type="compositionally biased region" description="Basic and acidic residues" evidence="1">
    <location>
        <begin position="143"/>
        <end position="166"/>
    </location>
</feature>
<organism evidence="3 4">
    <name type="scientific">Monosporascus cannonballus</name>
    <dbReference type="NCBI Taxonomy" id="155416"/>
    <lineage>
        <taxon>Eukaryota</taxon>
        <taxon>Fungi</taxon>
        <taxon>Dikarya</taxon>
        <taxon>Ascomycota</taxon>
        <taxon>Pezizomycotina</taxon>
        <taxon>Sordariomycetes</taxon>
        <taxon>Xylariomycetidae</taxon>
        <taxon>Xylariales</taxon>
        <taxon>Xylariales incertae sedis</taxon>
        <taxon>Monosporascus</taxon>
    </lineage>
</organism>
<evidence type="ECO:0000313" key="3">
    <source>
        <dbReference type="EMBL" id="RYO74157.1"/>
    </source>
</evidence>
<dbReference type="Proteomes" id="UP000294003">
    <property type="component" value="Unassembled WGS sequence"/>
</dbReference>
<feature type="compositionally biased region" description="Polar residues" evidence="1">
    <location>
        <begin position="93"/>
        <end position="108"/>
    </location>
</feature>
<feature type="compositionally biased region" description="Pro residues" evidence="1">
    <location>
        <begin position="809"/>
        <end position="823"/>
    </location>
</feature>
<feature type="region of interest" description="Disordered" evidence="1">
    <location>
        <begin position="766"/>
        <end position="1165"/>
    </location>
</feature>
<feature type="compositionally biased region" description="Polar residues" evidence="1">
    <location>
        <begin position="780"/>
        <end position="800"/>
    </location>
</feature>
<feature type="region of interest" description="Disordered" evidence="1">
    <location>
        <begin position="672"/>
        <end position="710"/>
    </location>
</feature>
<gene>
    <name evidence="3" type="ORF">DL762_010543</name>
</gene>
<feature type="compositionally biased region" description="Low complexity" evidence="1">
    <location>
        <begin position="984"/>
        <end position="997"/>
    </location>
</feature>
<comment type="caution">
    <text evidence="3">The sequence shown here is derived from an EMBL/GenBank/DDBJ whole genome shotgun (WGS) entry which is preliminary data.</text>
</comment>
<feature type="compositionally biased region" description="Basic and acidic residues" evidence="1">
    <location>
        <begin position="766"/>
        <end position="779"/>
    </location>
</feature>
<evidence type="ECO:0000259" key="2">
    <source>
        <dbReference type="Pfam" id="PF00169"/>
    </source>
</evidence>
<sequence>MATGPASTNALASGDDHRQTQSAKLSRYRSLRGRSASTSADAVGRSIIGSNGNSSSNSAVHGRAGGDGRQPPTDAASGNLISRSMSRYRRRANSASVNGDSTQRTSNGDPPPPTAYDSNPPTVPPVPAIPGALRRRSSSRVSITREKEQEDDDHRRRHLVDTKSSLDHPPSSPPSRRPQLRHTSDTNSRGDLPPLRRRTMDQQSRPSIASDEPQELRRMTTDRDQRHQRLREEQNEAARRAEDVARLQAETNRILAEQKRKDLERLEVQLAKSQQAAAQAHKQRSPVIEKFALLTKGRKHKNDLSPGWSPMSSAGRSVSEFNNQTVNNEPIRAAPTGIEVGGKGIVPQTDAPASAINSGDRPVAVRCRDQIIYIDVTPETMAEDILSQTSERVAGDLGMSSSSCVVLESYTSLGLERRLRRYEHIRDVMNSWDQGSRNYLIVTVSESDEDDRDLDISSVPRSEVPPPGFQLYMYHSNRPGKWSKRWITLLDNGQIFCAKKPNANSGDKDATSLCRLSDYDIYTPAESQMRRHLKPPKKYCFAVKSQQKTTVFVTTENYVQLFSTDDPDAAAQFKERVHGWRSWYLVDRRPPPPETRKIAEKILIPKTDEKPPQITTPTTRQHAPEKSVGVVSADGHRLKVSVDATPYKIGEFEPLLDMRRFDKRLSQFDNDFLPPVPGASSMPGMPAHLKQQQQQQGSGSKEAGSGKPANHRLVDTVKSTDDDAFTGGGLLGGGSKTAGRKLIDAIKSPGDDAFTGSGLLGEGYEERRQAHTETGKNELRQSGAQHRLLQSPSKATTTEAALTDGPSLPNKPPLPPPLPPSEPDSPRTSQKKQEAWSWFPSALEHSVRQRDAAAAQQRPGTSSGVVQKPRQSSLLGSAQQHVHARPPTSHVGSGGFGGSGSGRAVPHPNPLGSSPYLGPSSPVVGGSGGGDDGTTSHSNRREQPKPLVSLDASPGYNTPPQWRGRGGRGVTVPEGLHHLVDLISVSSSSSSAPPSSSITTTANHDHNNRGRQRHGGRRPSNGGDGGGLVDMPLPPPRSGLRTASLGPSGGRPAPHSAPLPPSRTRSKSSGAPPPVSMRTRGSGIGTGGADKDVPPMPPLPFAVMGSSGSPVARSRSKPREGTKNRECEKDRGRQQRERERKEREYKEREAAYNAVPGRTGTLKVV</sequence>
<feature type="compositionally biased region" description="Low complexity" evidence="1">
    <location>
        <begin position="690"/>
        <end position="707"/>
    </location>
</feature>
<dbReference type="Pfam" id="PF00169">
    <property type="entry name" value="PH"/>
    <property type="match status" value="1"/>
</dbReference>
<dbReference type="InterPro" id="IPR029071">
    <property type="entry name" value="Ubiquitin-like_domsf"/>
</dbReference>
<dbReference type="PANTHER" id="PTHR38700">
    <property type="entry name" value="YALI0E22418P"/>
    <property type="match status" value="1"/>
</dbReference>
<feature type="compositionally biased region" description="Polar residues" evidence="1">
    <location>
        <begin position="859"/>
        <end position="880"/>
    </location>
</feature>
<feature type="compositionally biased region" description="Polar residues" evidence="1">
    <location>
        <begin position="1"/>
        <end position="11"/>
    </location>
</feature>
<accession>A0ABY0GQI2</accession>
<dbReference type="Gene3D" id="3.10.20.90">
    <property type="entry name" value="Phosphatidylinositol 3-kinase Catalytic Subunit, Chain A, domain 1"/>
    <property type="match status" value="1"/>
</dbReference>
<dbReference type="EMBL" id="QJNS01000733">
    <property type="protein sequence ID" value="RYO74157.1"/>
    <property type="molecule type" value="Genomic_DNA"/>
</dbReference>
<proteinExistence type="predicted"/>
<dbReference type="InterPro" id="IPR001849">
    <property type="entry name" value="PH_domain"/>
</dbReference>
<feature type="compositionally biased region" description="Low complexity" evidence="1">
    <location>
        <begin position="910"/>
        <end position="924"/>
    </location>
</feature>
<feature type="compositionally biased region" description="Basic and acidic residues" evidence="1">
    <location>
        <begin position="1117"/>
        <end position="1150"/>
    </location>
</feature>
<dbReference type="PANTHER" id="PTHR38700:SF1">
    <property type="entry name" value="PH DOMAIN-CONTAINING PROTEIN"/>
    <property type="match status" value="1"/>
</dbReference>
<evidence type="ECO:0000313" key="4">
    <source>
        <dbReference type="Proteomes" id="UP000294003"/>
    </source>
</evidence>
<reference evidence="3 4" key="1">
    <citation type="submission" date="2018-06" db="EMBL/GenBank/DDBJ databases">
        <title>Complete Genomes of Monosporascus.</title>
        <authorList>
            <person name="Robinson A.J."/>
            <person name="Natvig D.O."/>
        </authorList>
    </citation>
    <scope>NUCLEOTIDE SEQUENCE [LARGE SCALE GENOMIC DNA]</scope>
    <source>
        <strain evidence="3 4">CBS 609.92</strain>
    </source>
</reference>
<name>A0ABY0GQI2_9PEZI</name>
<keyword evidence="4" id="KW-1185">Reference proteome</keyword>
<evidence type="ECO:0000256" key="1">
    <source>
        <dbReference type="SAM" id="MobiDB-lite"/>
    </source>
</evidence>
<dbReference type="SUPFAM" id="SSF50729">
    <property type="entry name" value="PH domain-like"/>
    <property type="match status" value="1"/>
</dbReference>
<feature type="compositionally biased region" description="Gly residues" evidence="1">
    <location>
        <begin position="892"/>
        <end position="901"/>
    </location>
</feature>
<feature type="region of interest" description="Disordered" evidence="1">
    <location>
        <begin position="1"/>
        <end position="241"/>
    </location>
</feature>